<dbReference type="EMBL" id="NQKG01000005">
    <property type="protein sequence ID" value="OZY55801.1"/>
    <property type="molecule type" value="Genomic_DNA"/>
</dbReference>
<dbReference type="Proteomes" id="UP000216897">
    <property type="component" value="Unassembled WGS sequence"/>
</dbReference>
<accession>A0ABX4GNU8</accession>
<evidence type="ECO:0000313" key="2">
    <source>
        <dbReference type="Proteomes" id="UP000216897"/>
    </source>
</evidence>
<protein>
    <submittedName>
        <fullName evidence="1">Uncharacterized protein</fullName>
    </submittedName>
</protein>
<dbReference type="GeneID" id="61881209"/>
<gene>
    <name evidence="1" type="ORF">CJF38_07910</name>
</gene>
<sequence>MSEYRHCEEGTSLFFSVQYHHSDNRSLRMGEYTGEFPLQARDNKAPNGMLPIRVVVSIHGRRLPGPDPMAVK</sequence>
<organism evidence="1 2">
    <name type="scientific">Pseudomonas lundensis</name>
    <dbReference type="NCBI Taxonomy" id="86185"/>
    <lineage>
        <taxon>Bacteria</taxon>
        <taxon>Pseudomonadati</taxon>
        <taxon>Pseudomonadota</taxon>
        <taxon>Gammaproteobacteria</taxon>
        <taxon>Pseudomonadales</taxon>
        <taxon>Pseudomonadaceae</taxon>
        <taxon>Pseudomonas</taxon>
    </lineage>
</organism>
<name>A0ABX4GNU8_9PSED</name>
<reference evidence="1 2" key="1">
    <citation type="submission" date="2017-08" db="EMBL/GenBank/DDBJ databases">
        <title>Genomic and metabolic characterisation of spoilage-associated Pseudomonas species.</title>
        <authorList>
            <person name="Stanborough T."/>
            <person name="Fegan N."/>
            <person name="Powell S.M."/>
            <person name="Singh T."/>
            <person name="Tamplin M.L."/>
            <person name="Chandry P.S."/>
        </authorList>
    </citation>
    <scope>NUCLEOTIDE SEQUENCE [LARGE SCALE GENOMIC DNA]</scope>
    <source>
        <strain evidence="1 2">L1814</strain>
    </source>
</reference>
<keyword evidence="2" id="KW-1185">Reference proteome</keyword>
<comment type="caution">
    <text evidence="1">The sequence shown here is derived from an EMBL/GenBank/DDBJ whole genome shotgun (WGS) entry which is preliminary data.</text>
</comment>
<proteinExistence type="predicted"/>
<evidence type="ECO:0000313" key="1">
    <source>
        <dbReference type="EMBL" id="OZY55801.1"/>
    </source>
</evidence>
<dbReference type="RefSeq" id="WP_094987492.1">
    <property type="nucleotide sequence ID" value="NZ_CP062158.2"/>
</dbReference>